<dbReference type="EC" id="5.1.1.13" evidence="4"/>
<dbReference type="PROSITE" id="PS00924">
    <property type="entry name" value="ASP_GLU_RACEMASE_2"/>
    <property type="match status" value="1"/>
</dbReference>
<dbReference type="Pfam" id="PF01177">
    <property type="entry name" value="Asp_Glu_race"/>
    <property type="match status" value="1"/>
</dbReference>
<evidence type="ECO:0000256" key="2">
    <source>
        <dbReference type="ARBA" id="ARBA00023235"/>
    </source>
</evidence>
<dbReference type="EMBL" id="JADMCD010000010">
    <property type="protein sequence ID" value="MBF8642579.1"/>
    <property type="molecule type" value="Genomic_DNA"/>
</dbReference>
<reference evidence="3 6" key="2">
    <citation type="submission" date="2020-10" db="EMBL/GenBank/DDBJ databases">
        <title>Genome sequences of Pseudomonas isolates.</title>
        <authorList>
            <person name="Wessels L."/>
            <person name="Reich F."/>
            <person name="Hammerl J."/>
        </authorList>
    </citation>
    <scope>NUCLEOTIDE SEQUENCE [LARGE SCALE GENOMIC DNA]</scope>
    <source>
        <strain evidence="3 6">20-MO00624-0</strain>
    </source>
</reference>
<dbReference type="InterPro" id="IPR015942">
    <property type="entry name" value="Asp/Glu/hydantoin_racemase"/>
</dbReference>
<dbReference type="PANTHER" id="PTHR21198">
    <property type="entry name" value="GLUTAMATE RACEMASE"/>
    <property type="match status" value="1"/>
</dbReference>
<dbReference type="SUPFAM" id="SSF53681">
    <property type="entry name" value="Aspartate/glutamate racemase"/>
    <property type="match status" value="2"/>
</dbReference>
<reference evidence="4 5" key="1">
    <citation type="submission" date="2018-06" db="EMBL/GenBank/DDBJ databases">
        <authorList>
            <consortium name="Pathogen Informatics"/>
            <person name="Doyle S."/>
        </authorList>
    </citation>
    <scope>NUCLEOTIDE SEQUENCE [LARGE SCALE GENOMIC DNA]</scope>
    <source>
        <strain evidence="4 5">NCTC11842</strain>
    </source>
</reference>
<name>A0A2X2CYS8_PSELU</name>
<dbReference type="InterPro" id="IPR033134">
    <property type="entry name" value="Asp/Glu_racemase_AS_2"/>
</dbReference>
<evidence type="ECO:0000313" key="3">
    <source>
        <dbReference type="EMBL" id="MBF8642579.1"/>
    </source>
</evidence>
<dbReference type="PANTHER" id="PTHR21198:SF7">
    <property type="entry name" value="ASPARTATE-GLUTAMATE RACEMASE FAMILY"/>
    <property type="match status" value="1"/>
</dbReference>
<comment type="similarity">
    <text evidence="1">Belongs to the aspartate/glutamate racemases family.</text>
</comment>
<dbReference type="Gene3D" id="3.40.50.1860">
    <property type="match status" value="2"/>
</dbReference>
<protein>
    <submittedName>
        <fullName evidence="4">Aspartate racemase</fullName>
        <ecNumber evidence="4">5.1.1.13</ecNumber>
    </submittedName>
    <submittedName>
        <fullName evidence="3">Aspartate/glutamate racemase family protein</fullName>
    </submittedName>
</protein>
<dbReference type="InterPro" id="IPR001920">
    <property type="entry name" value="Asp/Glu_race"/>
</dbReference>
<dbReference type="Proteomes" id="UP000626180">
    <property type="component" value="Unassembled WGS sequence"/>
</dbReference>
<keyword evidence="6" id="KW-1185">Reference proteome</keyword>
<dbReference type="AlphaFoldDB" id="A0A2X2CYS8"/>
<dbReference type="EMBL" id="UAUF01000014">
    <property type="protein sequence ID" value="SPZ11861.1"/>
    <property type="molecule type" value="Genomic_DNA"/>
</dbReference>
<keyword evidence="2 4" id="KW-0413">Isomerase</keyword>
<dbReference type="InterPro" id="IPR004380">
    <property type="entry name" value="Asp_race"/>
</dbReference>
<evidence type="ECO:0000256" key="1">
    <source>
        <dbReference type="ARBA" id="ARBA00007847"/>
    </source>
</evidence>
<dbReference type="GO" id="GO:0047689">
    <property type="term" value="F:aspartate racemase activity"/>
    <property type="evidence" value="ECO:0007669"/>
    <property type="project" value="UniProtKB-EC"/>
</dbReference>
<evidence type="ECO:0000313" key="4">
    <source>
        <dbReference type="EMBL" id="SPZ11861.1"/>
    </source>
</evidence>
<dbReference type="NCBIfam" id="TIGR00035">
    <property type="entry name" value="asp_race"/>
    <property type="match status" value="1"/>
</dbReference>
<accession>A0A2X2CYS8</accession>
<organism evidence="4 5">
    <name type="scientific">Pseudomonas luteola</name>
    <dbReference type="NCBI Taxonomy" id="47886"/>
    <lineage>
        <taxon>Bacteria</taxon>
        <taxon>Pseudomonadati</taxon>
        <taxon>Pseudomonadota</taxon>
        <taxon>Gammaproteobacteria</taxon>
        <taxon>Pseudomonadales</taxon>
        <taxon>Pseudomonadaceae</taxon>
        <taxon>Pseudomonas</taxon>
    </lineage>
</organism>
<dbReference type="Proteomes" id="UP000250443">
    <property type="component" value="Unassembled WGS sequence"/>
</dbReference>
<evidence type="ECO:0000313" key="5">
    <source>
        <dbReference type="Proteomes" id="UP000250443"/>
    </source>
</evidence>
<gene>
    <name evidence="4" type="primary">ygeA</name>
    <name evidence="3" type="ORF">IRZ65_18025</name>
    <name evidence="4" type="ORF">NCTC11842_04117</name>
</gene>
<sequence length="234" mass="25688">MRTLGLLAGMSWESSVEYYRLLNQIARQRLGGLHSAPLLMWSVDFAKVAELQHHGDWDGCARLLVDAARRLETAGAEGLLICTNTMHKLAEPIQAAINIPLIHIADATAKALTKAGMQRPALLATRFTMEQDFYVGHLRAHGLDPRIPDAPGRERVHQIIYEELCQGVVRNESRQTYVAEIGKLADQGADSVILGCTEIGLLLSQKDLALPVFDTTEIHAEAAMDFALGNETLP</sequence>
<dbReference type="RefSeq" id="WP_010795871.1">
    <property type="nucleotide sequence ID" value="NZ_CP069262.1"/>
</dbReference>
<proteinExistence type="inferred from homology"/>
<evidence type="ECO:0000313" key="6">
    <source>
        <dbReference type="Proteomes" id="UP000626180"/>
    </source>
</evidence>